<reference evidence="1" key="1">
    <citation type="journal article" date="2020" name="Nature">
        <title>Giant virus diversity and host interactions through global metagenomics.</title>
        <authorList>
            <person name="Schulz F."/>
            <person name="Roux S."/>
            <person name="Paez-Espino D."/>
            <person name="Jungbluth S."/>
            <person name="Walsh D.A."/>
            <person name="Denef V.J."/>
            <person name="McMahon K.D."/>
            <person name="Konstantinidis K.T."/>
            <person name="Eloe-Fadrosh E.A."/>
            <person name="Kyrpides N.C."/>
            <person name="Woyke T."/>
        </authorList>
    </citation>
    <scope>NUCLEOTIDE SEQUENCE</scope>
    <source>
        <strain evidence="1">GVMAG-M-3300027833-19</strain>
    </source>
</reference>
<name>A0A6C0LJ75_9ZZZZ</name>
<dbReference type="EMBL" id="MN740509">
    <property type="protein sequence ID" value="QHU30480.1"/>
    <property type="molecule type" value="Genomic_DNA"/>
</dbReference>
<evidence type="ECO:0000313" key="1">
    <source>
        <dbReference type="EMBL" id="QHU30480.1"/>
    </source>
</evidence>
<accession>A0A6C0LJ75</accession>
<sequence>MTDVTNYGGLRYKEIKTNLIEGATNTGTKSQI</sequence>
<protein>
    <submittedName>
        <fullName evidence="1">Uncharacterized protein</fullName>
    </submittedName>
</protein>
<organism evidence="1">
    <name type="scientific">viral metagenome</name>
    <dbReference type="NCBI Taxonomy" id="1070528"/>
    <lineage>
        <taxon>unclassified sequences</taxon>
        <taxon>metagenomes</taxon>
        <taxon>organismal metagenomes</taxon>
    </lineage>
</organism>
<proteinExistence type="predicted"/>
<dbReference type="AlphaFoldDB" id="A0A6C0LJ75"/>